<feature type="chain" id="PRO_5031101065" evidence="1">
    <location>
        <begin position="22"/>
        <end position="349"/>
    </location>
</feature>
<gene>
    <name evidence="2" type="ORF">HDF15_002302</name>
</gene>
<keyword evidence="1" id="KW-0732">Signal</keyword>
<protein>
    <submittedName>
        <fullName evidence="2">VWFA-related protein</fullName>
    </submittedName>
</protein>
<comment type="caution">
    <text evidence="2">The sequence shown here is derived from an EMBL/GenBank/DDBJ whole genome shotgun (WGS) entry which is preliminary data.</text>
</comment>
<dbReference type="Proteomes" id="UP000584867">
    <property type="component" value="Unassembled WGS sequence"/>
</dbReference>
<sequence>MRSRLGLLFFAPLLSLATVSAQQLLPVHPPAKVDNGTIHLDVVTTVKGGGPPFGGLQEKDFTLLDNKNPQPITSFRAIGSEEVPVETIILVDSVNTNYSNVAYIRDQIDKVLHANGGKLDHPTALAFLSDDGVKLQNGFSKDGNALSASLDSYSIGLRTLRRSSGFYGADDRFQISLTALHQIAAHEATVPGRKLILWVSPGWPILSGPGIELDSKQEQGIFNDIVSLSTQLRENRITLYAVNPLGTAEGVGRSTYYEEFLKGVSKPSQVNIGNLSLQVLAAQSGGLVADASNDISALLKRCLEDTTAYYEITFKAAPAERANEYHHIEIKLSRPELVARTRDGYYSQP</sequence>
<accession>A0A7W7ZPT2</accession>
<dbReference type="EMBL" id="JACHIO010000008">
    <property type="protein sequence ID" value="MBB5063954.1"/>
    <property type="molecule type" value="Genomic_DNA"/>
</dbReference>
<feature type="signal peptide" evidence="1">
    <location>
        <begin position="1"/>
        <end position="21"/>
    </location>
</feature>
<proteinExistence type="predicted"/>
<dbReference type="InterPro" id="IPR017802">
    <property type="entry name" value="VWFA-rel_acidobac-type"/>
</dbReference>
<evidence type="ECO:0000256" key="1">
    <source>
        <dbReference type="SAM" id="SignalP"/>
    </source>
</evidence>
<organism evidence="2 3">
    <name type="scientific">Granulicella mallensis</name>
    <dbReference type="NCBI Taxonomy" id="940614"/>
    <lineage>
        <taxon>Bacteria</taxon>
        <taxon>Pseudomonadati</taxon>
        <taxon>Acidobacteriota</taxon>
        <taxon>Terriglobia</taxon>
        <taxon>Terriglobales</taxon>
        <taxon>Acidobacteriaceae</taxon>
        <taxon>Granulicella</taxon>
    </lineage>
</organism>
<dbReference type="AlphaFoldDB" id="A0A7W7ZPT2"/>
<reference evidence="2 3" key="1">
    <citation type="submission" date="2020-08" db="EMBL/GenBank/DDBJ databases">
        <title>Genomic Encyclopedia of Type Strains, Phase IV (KMG-V): Genome sequencing to study the core and pangenomes of soil and plant-associated prokaryotes.</title>
        <authorList>
            <person name="Whitman W."/>
        </authorList>
    </citation>
    <scope>NUCLEOTIDE SEQUENCE [LARGE SCALE GENOMIC DNA]</scope>
    <source>
        <strain evidence="2 3">X5P3</strain>
    </source>
</reference>
<dbReference type="NCBIfam" id="TIGR03436">
    <property type="entry name" value="acidobact_VWFA"/>
    <property type="match status" value="1"/>
</dbReference>
<evidence type="ECO:0000313" key="2">
    <source>
        <dbReference type="EMBL" id="MBB5063954.1"/>
    </source>
</evidence>
<name>A0A7W7ZPT2_9BACT</name>
<dbReference type="RefSeq" id="WP_184255497.1">
    <property type="nucleotide sequence ID" value="NZ_JACHIO010000008.1"/>
</dbReference>
<evidence type="ECO:0000313" key="3">
    <source>
        <dbReference type="Proteomes" id="UP000584867"/>
    </source>
</evidence>